<feature type="transmembrane region" description="Helical" evidence="7">
    <location>
        <begin position="59"/>
        <end position="78"/>
    </location>
</feature>
<dbReference type="Pfam" id="PF07690">
    <property type="entry name" value="MFS_1"/>
    <property type="match status" value="1"/>
</dbReference>
<dbReference type="PANTHER" id="PTHR42718:SF24">
    <property type="entry name" value="MAJOR FACILITATOR SUPERFAMILY (MFS) PROFILE DOMAIN-CONTAINING PROTEIN"/>
    <property type="match status" value="1"/>
</dbReference>
<reference evidence="9 10" key="1">
    <citation type="submission" date="2016-03" db="EMBL/GenBank/DDBJ databases">
        <title>Pediococcus and Lactobacillus from brewery environment - whole genome sequencing and assembly.</title>
        <authorList>
            <person name="Behr J."/>
            <person name="Geissler A.J."/>
            <person name="Vogel R.F."/>
        </authorList>
    </citation>
    <scope>NUCLEOTIDE SEQUENCE [LARGE SCALE GENOMIC DNA]</scope>
    <source>
        <strain evidence="9 10">TMW 1.1995</strain>
    </source>
</reference>
<name>A0A1B2IZI8_9LACO</name>
<dbReference type="Gene3D" id="1.20.1720.10">
    <property type="entry name" value="Multidrug resistance protein D"/>
    <property type="match status" value="1"/>
</dbReference>
<sequence>MNRSNELLDVHGRKYNRMLLVLSLLLGSFTTFMTVTMLINAFPSLMNDFNVSADTVEWLTNGTMLVMGIMVPISAFLMNRVSTKVLYLSAMALFIVGLSLSAVATNFTVLLIGRLVAAIGTGITAPLVQTTLLTIYPVNERGMAMGLNGLIVALAPAVGPTLSGWLLLHYSWRMLFLSVLPIAIVVFLLALFSVRDVLENTHPSLDIVSIIESSAGFGLLLYAFTEVATWGWENSKFYVYLVISLILIYLFGWRQFKLDKPVLDLSILKSGRFLLTTIIVAINYIAMVGIEMVFTLYIQTIRGESAFHAGLLLFPGAIAVAITSMISGRTFDKVGAKGMGLAGFILIILGGLSMTKLDSSSSLIYIMAIYAVRMIGIGLVLMPITTAGMNSLTIDKMSHGTSINNTFRQVAGSIGTAVLMSILTNETKSNMPVKHVLTRTPLLYKRLAETAELKGYHLAFLFCVFFCVVGVALVLFLPNDNSVKEG</sequence>
<evidence type="ECO:0000259" key="8">
    <source>
        <dbReference type="PROSITE" id="PS50850"/>
    </source>
</evidence>
<dbReference type="PANTHER" id="PTHR42718">
    <property type="entry name" value="MAJOR FACILITATOR SUPERFAMILY MULTIDRUG TRANSPORTER MFSC"/>
    <property type="match status" value="1"/>
</dbReference>
<comment type="subcellular location">
    <subcellularLocation>
        <location evidence="1">Cell membrane</location>
        <topology evidence="1">Multi-pass membrane protein</topology>
    </subcellularLocation>
</comment>
<dbReference type="PROSITE" id="PS50850">
    <property type="entry name" value="MFS"/>
    <property type="match status" value="1"/>
</dbReference>
<gene>
    <name evidence="9" type="ORF">AYR63_10105</name>
</gene>
<dbReference type="Proteomes" id="UP000093267">
    <property type="component" value="Chromosome"/>
</dbReference>
<dbReference type="PRINTS" id="PR01036">
    <property type="entry name" value="TCRTETB"/>
</dbReference>
<accession>A0A1B2IZI8</accession>
<feature type="transmembrane region" description="Helical" evidence="7">
    <location>
        <begin position="363"/>
        <end position="385"/>
    </location>
</feature>
<proteinExistence type="predicted"/>
<feature type="transmembrane region" description="Helical" evidence="7">
    <location>
        <begin position="85"/>
        <end position="105"/>
    </location>
</feature>
<evidence type="ECO:0000313" key="10">
    <source>
        <dbReference type="Proteomes" id="UP000093267"/>
    </source>
</evidence>
<dbReference type="NCBIfam" id="TIGR00711">
    <property type="entry name" value="efflux_EmrB"/>
    <property type="match status" value="1"/>
</dbReference>
<dbReference type="InterPro" id="IPR036259">
    <property type="entry name" value="MFS_trans_sf"/>
</dbReference>
<keyword evidence="3" id="KW-1003">Cell membrane</keyword>
<feature type="transmembrane region" description="Helical" evidence="7">
    <location>
        <begin position="338"/>
        <end position="357"/>
    </location>
</feature>
<dbReference type="EMBL" id="CP014924">
    <property type="protein sequence ID" value="ANZ67462.1"/>
    <property type="molecule type" value="Genomic_DNA"/>
</dbReference>
<dbReference type="GO" id="GO:0022857">
    <property type="term" value="F:transmembrane transporter activity"/>
    <property type="evidence" value="ECO:0007669"/>
    <property type="project" value="InterPro"/>
</dbReference>
<feature type="transmembrane region" description="Helical" evidence="7">
    <location>
        <begin position="204"/>
        <end position="225"/>
    </location>
</feature>
<dbReference type="Gene3D" id="1.20.1250.20">
    <property type="entry name" value="MFS general substrate transporter like domains"/>
    <property type="match status" value="1"/>
</dbReference>
<evidence type="ECO:0000313" key="9">
    <source>
        <dbReference type="EMBL" id="ANZ67462.1"/>
    </source>
</evidence>
<dbReference type="OrthoDB" id="9816041at2"/>
<evidence type="ECO:0000256" key="5">
    <source>
        <dbReference type="ARBA" id="ARBA00022989"/>
    </source>
</evidence>
<evidence type="ECO:0000256" key="6">
    <source>
        <dbReference type="ARBA" id="ARBA00023136"/>
    </source>
</evidence>
<feature type="transmembrane region" description="Helical" evidence="7">
    <location>
        <begin position="20"/>
        <end position="39"/>
    </location>
</feature>
<keyword evidence="4 7" id="KW-0812">Transmembrane</keyword>
<dbReference type="STRING" id="240427.AYR62_08270"/>
<dbReference type="RefSeq" id="WP_065902740.1">
    <property type="nucleotide sequence ID" value="NZ_CP014912.1"/>
</dbReference>
<keyword evidence="2" id="KW-0813">Transport</keyword>
<evidence type="ECO:0000256" key="4">
    <source>
        <dbReference type="ARBA" id="ARBA00022692"/>
    </source>
</evidence>
<dbReference type="GO" id="GO:0005886">
    <property type="term" value="C:plasma membrane"/>
    <property type="evidence" value="ECO:0007669"/>
    <property type="project" value="UniProtKB-SubCell"/>
</dbReference>
<feature type="transmembrane region" description="Helical" evidence="7">
    <location>
        <begin position="273"/>
        <end position="299"/>
    </location>
</feature>
<keyword evidence="10" id="KW-1185">Reference proteome</keyword>
<feature type="transmembrane region" description="Helical" evidence="7">
    <location>
        <begin position="237"/>
        <end position="253"/>
    </location>
</feature>
<dbReference type="InterPro" id="IPR004638">
    <property type="entry name" value="EmrB-like"/>
</dbReference>
<dbReference type="SUPFAM" id="SSF103473">
    <property type="entry name" value="MFS general substrate transporter"/>
    <property type="match status" value="1"/>
</dbReference>
<evidence type="ECO:0000256" key="7">
    <source>
        <dbReference type="SAM" id="Phobius"/>
    </source>
</evidence>
<dbReference type="AlphaFoldDB" id="A0A1B2IZI8"/>
<keyword evidence="6 7" id="KW-0472">Membrane</keyword>
<dbReference type="InterPro" id="IPR020846">
    <property type="entry name" value="MFS_dom"/>
</dbReference>
<keyword evidence="5 7" id="KW-1133">Transmembrane helix</keyword>
<feature type="transmembrane region" description="Helical" evidence="7">
    <location>
        <begin position="147"/>
        <end position="168"/>
    </location>
</feature>
<feature type="domain" description="Major facilitator superfamily (MFS) profile" evidence="8">
    <location>
        <begin position="20"/>
        <end position="482"/>
    </location>
</feature>
<feature type="transmembrane region" description="Helical" evidence="7">
    <location>
        <begin position="111"/>
        <end position="135"/>
    </location>
</feature>
<evidence type="ECO:0000256" key="2">
    <source>
        <dbReference type="ARBA" id="ARBA00022448"/>
    </source>
</evidence>
<dbReference type="CDD" id="cd17503">
    <property type="entry name" value="MFS_LmrB_MDR_like"/>
    <property type="match status" value="1"/>
</dbReference>
<protein>
    <submittedName>
        <fullName evidence="9">Multidrug transporter</fullName>
    </submittedName>
</protein>
<evidence type="ECO:0000256" key="3">
    <source>
        <dbReference type="ARBA" id="ARBA00022475"/>
    </source>
</evidence>
<feature type="transmembrane region" description="Helical" evidence="7">
    <location>
        <begin position="305"/>
        <end position="326"/>
    </location>
</feature>
<evidence type="ECO:0000256" key="1">
    <source>
        <dbReference type="ARBA" id="ARBA00004651"/>
    </source>
</evidence>
<feature type="transmembrane region" description="Helical" evidence="7">
    <location>
        <begin position="174"/>
        <end position="192"/>
    </location>
</feature>
<organism evidence="9 10">
    <name type="scientific">Secundilactobacillus paracollinoides</name>
    <dbReference type="NCBI Taxonomy" id="240427"/>
    <lineage>
        <taxon>Bacteria</taxon>
        <taxon>Bacillati</taxon>
        <taxon>Bacillota</taxon>
        <taxon>Bacilli</taxon>
        <taxon>Lactobacillales</taxon>
        <taxon>Lactobacillaceae</taxon>
        <taxon>Secundilactobacillus</taxon>
    </lineage>
</organism>
<feature type="transmembrane region" description="Helical" evidence="7">
    <location>
        <begin position="456"/>
        <end position="477"/>
    </location>
</feature>
<dbReference type="InterPro" id="IPR011701">
    <property type="entry name" value="MFS"/>
</dbReference>